<dbReference type="PANTHER" id="PTHR30471">
    <property type="entry name" value="DNA REPAIR PROTEIN RADC"/>
    <property type="match status" value="1"/>
</dbReference>
<evidence type="ECO:0000313" key="10">
    <source>
        <dbReference type="Proteomes" id="UP000092840"/>
    </source>
</evidence>
<dbReference type="PROSITE" id="PS50249">
    <property type="entry name" value="MPN"/>
    <property type="match status" value="1"/>
</dbReference>
<evidence type="ECO:0000256" key="6">
    <source>
        <dbReference type="RuleBase" id="RU003797"/>
    </source>
</evidence>
<dbReference type="InterPro" id="IPR037518">
    <property type="entry name" value="MPN"/>
</dbReference>
<dbReference type="Gene3D" id="3.40.140.10">
    <property type="entry name" value="Cytidine Deaminase, domain 2"/>
    <property type="match status" value="1"/>
</dbReference>
<dbReference type="InterPro" id="IPR001405">
    <property type="entry name" value="UPF0758"/>
</dbReference>
<evidence type="ECO:0000256" key="3">
    <source>
        <dbReference type="ARBA" id="ARBA00022801"/>
    </source>
</evidence>
<evidence type="ECO:0000313" key="11">
    <source>
        <dbReference type="Proteomes" id="UP000092871"/>
    </source>
</evidence>
<dbReference type="InterPro" id="IPR010994">
    <property type="entry name" value="RuvA_2-like"/>
</dbReference>
<reference evidence="9 10" key="2">
    <citation type="submission" date="2016-06" db="EMBL/GenBank/DDBJ databases">
        <authorList>
            <person name="Rodrigo-Torres L."/>
            <person name="Arahal D.R."/>
        </authorList>
    </citation>
    <scope>NUCLEOTIDE SEQUENCE [LARGE SCALE GENOMIC DNA]</scope>
    <source>
        <strain evidence="9 10">CECT 5116</strain>
    </source>
</reference>
<feature type="domain" description="MPN" evidence="7">
    <location>
        <begin position="117"/>
        <end position="239"/>
    </location>
</feature>
<evidence type="ECO:0000256" key="4">
    <source>
        <dbReference type="ARBA" id="ARBA00022833"/>
    </source>
</evidence>
<dbReference type="InterPro" id="IPR020891">
    <property type="entry name" value="UPF0758_CS"/>
</dbReference>
<keyword evidence="3" id="KW-0378">Hydrolase</keyword>
<protein>
    <recommendedName>
        <fullName evidence="7">MPN domain-containing protein</fullName>
    </recommendedName>
</protein>
<dbReference type="Pfam" id="PF04002">
    <property type="entry name" value="RadC"/>
    <property type="match status" value="1"/>
</dbReference>
<evidence type="ECO:0000256" key="2">
    <source>
        <dbReference type="ARBA" id="ARBA00022723"/>
    </source>
</evidence>
<dbReference type="Pfam" id="PF20582">
    <property type="entry name" value="UPF0758_N"/>
    <property type="match status" value="1"/>
</dbReference>
<dbReference type="EMBL" id="FLRA01000005">
    <property type="protein sequence ID" value="SBT16971.1"/>
    <property type="molecule type" value="Genomic_DNA"/>
</dbReference>
<evidence type="ECO:0000259" key="7">
    <source>
        <dbReference type="PROSITE" id="PS50249"/>
    </source>
</evidence>
<evidence type="ECO:0000256" key="5">
    <source>
        <dbReference type="ARBA" id="ARBA00023049"/>
    </source>
</evidence>
<dbReference type="EMBL" id="FLRB01000015">
    <property type="protein sequence ID" value="SBT22078.1"/>
    <property type="molecule type" value="Genomic_DNA"/>
</dbReference>
<dbReference type="AlphaFoldDB" id="A0A1C3JP42"/>
<gene>
    <name evidence="8" type="ORF">MGA5115_01059</name>
    <name evidence="9" type="ORF">MGA5116_02689</name>
</gene>
<keyword evidence="5" id="KW-0482">Metalloprotease</keyword>
<dbReference type="GO" id="GO:0046872">
    <property type="term" value="F:metal ion binding"/>
    <property type="evidence" value="ECO:0007669"/>
    <property type="project" value="UniProtKB-KW"/>
</dbReference>
<evidence type="ECO:0000256" key="1">
    <source>
        <dbReference type="ARBA" id="ARBA00022670"/>
    </source>
</evidence>
<dbReference type="GO" id="GO:0008237">
    <property type="term" value="F:metallopeptidase activity"/>
    <property type="evidence" value="ECO:0007669"/>
    <property type="project" value="UniProtKB-KW"/>
</dbReference>
<evidence type="ECO:0000313" key="9">
    <source>
        <dbReference type="EMBL" id="SBT22078.1"/>
    </source>
</evidence>
<dbReference type="InterPro" id="IPR025657">
    <property type="entry name" value="RadC_JAB"/>
</dbReference>
<name>A0A1C3JP42_9GAMM</name>
<dbReference type="InterPro" id="IPR046778">
    <property type="entry name" value="UPF0758_N"/>
</dbReference>
<dbReference type="PANTHER" id="PTHR30471:SF3">
    <property type="entry name" value="UPF0758 PROTEIN YEES-RELATED"/>
    <property type="match status" value="1"/>
</dbReference>
<organism evidence="8 11">
    <name type="scientific">Marinomonas gallaica</name>
    <dbReference type="NCBI Taxonomy" id="1806667"/>
    <lineage>
        <taxon>Bacteria</taxon>
        <taxon>Pseudomonadati</taxon>
        <taxon>Pseudomonadota</taxon>
        <taxon>Gammaproteobacteria</taxon>
        <taxon>Oceanospirillales</taxon>
        <taxon>Oceanospirillaceae</taxon>
        <taxon>Marinomonas</taxon>
    </lineage>
</organism>
<evidence type="ECO:0000313" key="8">
    <source>
        <dbReference type="EMBL" id="SBT16971.1"/>
    </source>
</evidence>
<keyword evidence="2" id="KW-0479">Metal-binding</keyword>
<dbReference type="GO" id="GO:0006508">
    <property type="term" value="P:proteolysis"/>
    <property type="evidence" value="ECO:0007669"/>
    <property type="project" value="UniProtKB-KW"/>
</dbReference>
<dbReference type="Proteomes" id="UP000092840">
    <property type="component" value="Unassembled WGS sequence"/>
</dbReference>
<dbReference type="Proteomes" id="UP000092871">
    <property type="component" value="Unassembled WGS sequence"/>
</dbReference>
<dbReference type="NCBIfam" id="TIGR00608">
    <property type="entry name" value="radc"/>
    <property type="match status" value="1"/>
</dbReference>
<keyword evidence="1" id="KW-0645">Protease</keyword>
<dbReference type="SUPFAM" id="SSF102712">
    <property type="entry name" value="JAB1/MPN domain"/>
    <property type="match status" value="1"/>
</dbReference>
<keyword evidence="4" id="KW-0862">Zinc</keyword>
<accession>A0A1C3JP42</accession>
<comment type="similarity">
    <text evidence="6">Belongs to the UPF0758 family.</text>
</comment>
<reference evidence="8 11" key="1">
    <citation type="submission" date="2016-06" db="EMBL/GenBank/DDBJ databases">
        <authorList>
            <person name="Kjaerup R.B."/>
            <person name="Dalgaard T.S."/>
            <person name="Juul-Madsen H.R."/>
        </authorList>
    </citation>
    <scope>NUCLEOTIDE SEQUENCE [LARGE SCALE GENOMIC DNA]</scope>
    <source>
        <strain evidence="8 11">CECT 5115</strain>
    </source>
</reference>
<dbReference type="CDD" id="cd08071">
    <property type="entry name" value="MPN_DUF2466"/>
    <property type="match status" value="1"/>
</dbReference>
<keyword evidence="10" id="KW-1185">Reference proteome</keyword>
<dbReference type="NCBIfam" id="NF000642">
    <property type="entry name" value="PRK00024.1"/>
    <property type="match status" value="1"/>
</dbReference>
<dbReference type="PROSITE" id="PS01302">
    <property type="entry name" value="UPF0758"/>
    <property type="match status" value="1"/>
</dbReference>
<proteinExistence type="inferred from homology"/>
<sequence length="239" mass="26974">MHGIEFGKAYHKEVFMSIKQWPEAERPREKLIQQGAHMLSDAELLAIFLRTGTQGVSAVELARRVLHQFGGLRALLSATRDEFCQGFGLGDAKYTQLQAVLEMSKRHLQEQLTRDTIFNSAEAVRTYLATQLRHSQREIFAVLFLDTQHRLIRYQELFMGTIDSAAVYPREVVKAALTHNAAAVILAHNHPSGVSEPSQADINITERIRKALDLIDVRLLDHFIVGDSRPLSLAERGHI</sequence>
<dbReference type="SUPFAM" id="SSF47781">
    <property type="entry name" value="RuvA domain 2-like"/>
    <property type="match status" value="1"/>
</dbReference>